<dbReference type="EMBL" id="FUYX01000002">
    <property type="protein sequence ID" value="SKB51930.1"/>
    <property type="molecule type" value="Genomic_DNA"/>
</dbReference>
<dbReference type="EMBL" id="LMAR01000010">
    <property type="protein sequence ID" value="KQK31943.1"/>
    <property type="molecule type" value="Genomic_DNA"/>
</dbReference>
<dbReference type="InterPro" id="IPR018060">
    <property type="entry name" value="HTH_AraC"/>
</dbReference>
<protein>
    <submittedName>
        <fullName evidence="6">AraC-type DNA-binding protein</fullName>
    </submittedName>
</protein>
<dbReference type="Gene3D" id="1.10.10.60">
    <property type="entry name" value="Homeodomain-like"/>
    <property type="match status" value="1"/>
</dbReference>
<gene>
    <name evidence="5" type="ORF">ARD30_08825</name>
    <name evidence="6" type="ORF">SAMN05660750_01123</name>
</gene>
<dbReference type="InterPro" id="IPR020449">
    <property type="entry name" value="Tscrpt_reg_AraC-type_HTH"/>
</dbReference>
<evidence type="ECO:0000256" key="1">
    <source>
        <dbReference type="ARBA" id="ARBA00023015"/>
    </source>
</evidence>
<evidence type="ECO:0000259" key="4">
    <source>
        <dbReference type="PROSITE" id="PS01124"/>
    </source>
</evidence>
<dbReference type="OrthoDB" id="7904253at2"/>
<dbReference type="PRINTS" id="PR00032">
    <property type="entry name" value="HTHARAC"/>
</dbReference>
<keyword evidence="7" id="KW-1185">Reference proteome</keyword>
<evidence type="ECO:0000313" key="5">
    <source>
        <dbReference type="EMBL" id="KQK31943.1"/>
    </source>
</evidence>
<proteinExistence type="predicted"/>
<dbReference type="SMART" id="SM00342">
    <property type="entry name" value="HTH_ARAC"/>
    <property type="match status" value="1"/>
</dbReference>
<dbReference type="PROSITE" id="PS01124">
    <property type="entry name" value="HTH_ARAC_FAMILY_2"/>
    <property type="match status" value="1"/>
</dbReference>
<evidence type="ECO:0000313" key="6">
    <source>
        <dbReference type="EMBL" id="SKB51930.1"/>
    </source>
</evidence>
<dbReference type="SUPFAM" id="SSF46689">
    <property type="entry name" value="Homeodomain-like"/>
    <property type="match status" value="1"/>
</dbReference>
<dbReference type="STRING" id="53254.SAMN05660750_01123"/>
<evidence type="ECO:0000313" key="7">
    <source>
        <dbReference type="Proteomes" id="UP000051562"/>
    </source>
</evidence>
<reference evidence="6 8" key="2">
    <citation type="submission" date="2017-02" db="EMBL/GenBank/DDBJ databases">
        <authorList>
            <person name="Peterson S.W."/>
        </authorList>
    </citation>
    <scope>NUCLEOTIDE SEQUENCE [LARGE SCALE GENOMIC DNA]</scope>
    <source>
        <strain evidence="6 8">DSM 9653</strain>
    </source>
</reference>
<dbReference type="Proteomes" id="UP000190130">
    <property type="component" value="Unassembled WGS sequence"/>
</dbReference>
<keyword evidence="3" id="KW-0804">Transcription</keyword>
<organism evidence="5 7">
    <name type="scientific">Bosea thiooxidans</name>
    <dbReference type="NCBI Taxonomy" id="53254"/>
    <lineage>
        <taxon>Bacteria</taxon>
        <taxon>Pseudomonadati</taxon>
        <taxon>Pseudomonadota</taxon>
        <taxon>Alphaproteobacteria</taxon>
        <taxon>Hyphomicrobiales</taxon>
        <taxon>Boseaceae</taxon>
        <taxon>Bosea</taxon>
    </lineage>
</organism>
<dbReference type="GO" id="GO:0003700">
    <property type="term" value="F:DNA-binding transcription factor activity"/>
    <property type="evidence" value="ECO:0007669"/>
    <property type="project" value="InterPro"/>
</dbReference>
<dbReference type="Proteomes" id="UP000051562">
    <property type="component" value="Unassembled WGS sequence"/>
</dbReference>
<dbReference type="InterPro" id="IPR018062">
    <property type="entry name" value="HTH_AraC-typ_CS"/>
</dbReference>
<dbReference type="InterPro" id="IPR009057">
    <property type="entry name" value="Homeodomain-like_sf"/>
</dbReference>
<dbReference type="InterPro" id="IPR035418">
    <property type="entry name" value="AraC-bd_2"/>
</dbReference>
<accession>A0A0Q3IAC0</accession>
<reference evidence="5 7" key="1">
    <citation type="submission" date="2015-10" db="EMBL/GenBank/DDBJ databases">
        <title>Draft genome of Bosea thiooxidans.</title>
        <authorList>
            <person name="Wang X."/>
        </authorList>
    </citation>
    <scope>NUCLEOTIDE SEQUENCE [LARGE SCALE GENOMIC DNA]</scope>
    <source>
        <strain evidence="5 7">CGMCC 9174</strain>
    </source>
</reference>
<dbReference type="AlphaFoldDB" id="A0A0Q3IAC0"/>
<dbReference type="InterPro" id="IPR050204">
    <property type="entry name" value="AraC_XylS_family_regulators"/>
</dbReference>
<evidence type="ECO:0000256" key="3">
    <source>
        <dbReference type="ARBA" id="ARBA00023163"/>
    </source>
</evidence>
<dbReference type="GO" id="GO:0043565">
    <property type="term" value="F:sequence-specific DNA binding"/>
    <property type="evidence" value="ECO:0007669"/>
    <property type="project" value="InterPro"/>
</dbReference>
<dbReference type="PANTHER" id="PTHR46796">
    <property type="entry name" value="HTH-TYPE TRANSCRIPTIONAL ACTIVATOR RHAS-RELATED"/>
    <property type="match status" value="1"/>
</dbReference>
<evidence type="ECO:0000313" key="8">
    <source>
        <dbReference type="Proteomes" id="UP000190130"/>
    </source>
</evidence>
<keyword evidence="1" id="KW-0805">Transcription regulation</keyword>
<dbReference type="PANTHER" id="PTHR46796:SF6">
    <property type="entry name" value="ARAC SUBFAMILY"/>
    <property type="match status" value="1"/>
</dbReference>
<dbReference type="RefSeq" id="WP_055726789.1">
    <property type="nucleotide sequence ID" value="NZ_FUYX01000002.1"/>
</dbReference>
<feature type="domain" description="HTH araC/xylS-type" evidence="4">
    <location>
        <begin position="229"/>
        <end position="329"/>
    </location>
</feature>
<name>A0A0Q3IAC0_9HYPH</name>
<evidence type="ECO:0000256" key="2">
    <source>
        <dbReference type="ARBA" id="ARBA00023125"/>
    </source>
</evidence>
<dbReference type="PROSITE" id="PS00041">
    <property type="entry name" value="HTH_ARAC_FAMILY_1"/>
    <property type="match status" value="1"/>
</dbReference>
<sequence>MTEDVEVATSAAPNAANPVQYIAMDTAGLAPKDAVALWQDSIGVFYDARPHGDPDGRFHFFADASHLGEAILTRYACKVHNHYDRSPARISRDGLDHVTLQVVLGGRHGRRDAASGEHAQAGDLIVADLAQAQATAAFDLDSFNLTFPRRMLSPLLNAPDEHNMRVVPGRAPLTALLRSHLESLHRQAPRMRRDEVEAVIRPTLELAAAALNMSVSEENAASVRLALTGQIRRHIDENIADPALSAETVAAAFGISQRKLYYLFEPYGGVLSYITAGRLRRARTMLVESPYLAMSIADIAEACGFAYRTNFVRAFRKLFSVTPREARAHAAEGRRIVSQYASGPNMWHWIRRLR</sequence>
<dbReference type="Pfam" id="PF14525">
    <property type="entry name" value="AraC_binding_2"/>
    <property type="match status" value="1"/>
</dbReference>
<keyword evidence="2 6" id="KW-0238">DNA-binding</keyword>
<dbReference type="Pfam" id="PF12833">
    <property type="entry name" value="HTH_18"/>
    <property type="match status" value="1"/>
</dbReference>